<dbReference type="InterPro" id="IPR036737">
    <property type="entry name" value="OmpA-like_sf"/>
</dbReference>
<keyword evidence="11" id="KW-0966">Cell projection</keyword>
<dbReference type="OrthoDB" id="9815217at2"/>
<dbReference type="InterPro" id="IPR025713">
    <property type="entry name" value="MotB-like_N_dom"/>
</dbReference>
<evidence type="ECO:0000256" key="6">
    <source>
        <dbReference type="ARBA" id="ARBA00023136"/>
    </source>
</evidence>
<protein>
    <submittedName>
        <fullName evidence="11">Flagellar motor protein MotB</fullName>
    </submittedName>
</protein>
<evidence type="ECO:0000256" key="9">
    <source>
        <dbReference type="SAM" id="Phobius"/>
    </source>
</evidence>
<evidence type="ECO:0000256" key="7">
    <source>
        <dbReference type="PROSITE-ProRule" id="PRU00473"/>
    </source>
</evidence>
<evidence type="ECO:0000259" key="10">
    <source>
        <dbReference type="PROSITE" id="PS51123"/>
    </source>
</evidence>
<dbReference type="RefSeq" id="WP_083559125.1">
    <property type="nucleotide sequence ID" value="NZ_AQQV01000001.1"/>
</dbReference>
<keyword evidence="11" id="KW-0969">Cilium</keyword>
<evidence type="ECO:0000313" key="11">
    <source>
        <dbReference type="EMBL" id="ORE88491.1"/>
    </source>
</evidence>
<dbReference type="GO" id="GO:0005886">
    <property type="term" value="C:plasma membrane"/>
    <property type="evidence" value="ECO:0007669"/>
    <property type="project" value="UniProtKB-SubCell"/>
</dbReference>
<dbReference type="PANTHER" id="PTHR30329:SF21">
    <property type="entry name" value="LIPOPROTEIN YIAD-RELATED"/>
    <property type="match status" value="1"/>
</dbReference>
<reference evidence="11 12" key="1">
    <citation type="submission" date="2013-04" db="EMBL/GenBank/DDBJ databases">
        <title>Oceanococcus atlanticus 22II-S10r2 Genome Sequencing.</title>
        <authorList>
            <person name="Lai Q."/>
            <person name="Li G."/>
            <person name="Shao Z."/>
        </authorList>
    </citation>
    <scope>NUCLEOTIDE SEQUENCE [LARGE SCALE GENOMIC DNA]</scope>
    <source>
        <strain evidence="11 12">22II-S10r2</strain>
    </source>
</reference>
<dbReference type="Gene3D" id="3.30.1330.60">
    <property type="entry name" value="OmpA-like domain"/>
    <property type="match status" value="1"/>
</dbReference>
<feature type="transmembrane region" description="Helical" evidence="9">
    <location>
        <begin position="16"/>
        <end position="37"/>
    </location>
</feature>
<dbReference type="Pfam" id="PF13677">
    <property type="entry name" value="MotB_plug"/>
    <property type="match status" value="1"/>
</dbReference>
<dbReference type="SUPFAM" id="SSF103088">
    <property type="entry name" value="OmpA-like"/>
    <property type="match status" value="1"/>
</dbReference>
<keyword evidence="3" id="KW-1003">Cell membrane</keyword>
<dbReference type="CDD" id="cd07185">
    <property type="entry name" value="OmpA_C-like"/>
    <property type="match status" value="1"/>
</dbReference>
<comment type="subcellular location">
    <subcellularLocation>
        <location evidence="1">Cell membrane</location>
        <topology evidence="1">Single-pass membrane protein</topology>
    </subcellularLocation>
</comment>
<sequence length="274" mass="29996">MSAPQAKKLPGGLPPWMATFADLMALMMTFFVLLFAYSKVEEEKFKQMAGSMAEAFGGVQYIKSNSEDSVPGMEAGVMSRTGFTPLQFDPKSGRIISQPLQGAQQGQDRHDREAEELLKELQDALNEDIEAGAVALEKKEHDIVIRFPEHVSFASGRADLVDRAIPLISRIVGLISSDRMLIVAGHTDDRPVASGMFKSNWGLSAARAASVAEQILSKRHIDPSRLVVAGYADTRPIVANDTAGHRARNRRVEIIVRQGTEESTDSNQNEGFLN</sequence>
<keyword evidence="8" id="KW-0175">Coiled coil</keyword>
<dbReference type="InterPro" id="IPR050330">
    <property type="entry name" value="Bact_OuterMem_StrucFunc"/>
</dbReference>
<dbReference type="PANTHER" id="PTHR30329">
    <property type="entry name" value="STATOR ELEMENT OF FLAGELLAR MOTOR COMPLEX"/>
    <property type="match status" value="1"/>
</dbReference>
<dbReference type="PROSITE" id="PS51123">
    <property type="entry name" value="OMPA_2"/>
    <property type="match status" value="1"/>
</dbReference>
<dbReference type="AlphaFoldDB" id="A0A1Y1SGS0"/>
<name>A0A1Y1SGS0_9GAMM</name>
<feature type="domain" description="OmpA-like" evidence="10">
    <location>
        <begin position="140"/>
        <end position="260"/>
    </location>
</feature>
<evidence type="ECO:0000256" key="8">
    <source>
        <dbReference type="SAM" id="Coils"/>
    </source>
</evidence>
<keyword evidence="11" id="KW-0282">Flagellum</keyword>
<comment type="caution">
    <text evidence="11">The sequence shown here is derived from an EMBL/GenBank/DDBJ whole genome shotgun (WGS) entry which is preliminary data.</text>
</comment>
<accession>A0A1Y1SGS0</accession>
<evidence type="ECO:0000256" key="1">
    <source>
        <dbReference type="ARBA" id="ARBA00004162"/>
    </source>
</evidence>
<feature type="coiled-coil region" evidence="8">
    <location>
        <begin position="100"/>
        <end position="131"/>
    </location>
</feature>
<evidence type="ECO:0000256" key="2">
    <source>
        <dbReference type="ARBA" id="ARBA00008914"/>
    </source>
</evidence>
<dbReference type="InterPro" id="IPR006665">
    <property type="entry name" value="OmpA-like"/>
</dbReference>
<organism evidence="11 12">
    <name type="scientific">Oceanococcus atlanticus</name>
    <dbReference type="NCBI Taxonomy" id="1317117"/>
    <lineage>
        <taxon>Bacteria</taxon>
        <taxon>Pseudomonadati</taxon>
        <taxon>Pseudomonadota</taxon>
        <taxon>Gammaproteobacteria</taxon>
        <taxon>Chromatiales</taxon>
        <taxon>Oceanococcaceae</taxon>
        <taxon>Oceanococcus</taxon>
    </lineage>
</organism>
<keyword evidence="4 9" id="KW-0812">Transmembrane</keyword>
<dbReference type="Pfam" id="PF00691">
    <property type="entry name" value="OmpA"/>
    <property type="match status" value="1"/>
</dbReference>
<evidence type="ECO:0000313" key="12">
    <source>
        <dbReference type="Proteomes" id="UP000192342"/>
    </source>
</evidence>
<gene>
    <name evidence="11" type="primary">motB</name>
    <name evidence="11" type="ORF">ATO7_01410</name>
</gene>
<proteinExistence type="inferred from homology"/>
<dbReference type="STRING" id="1317117.ATO7_01410"/>
<dbReference type="EMBL" id="AQQV01000001">
    <property type="protein sequence ID" value="ORE88491.1"/>
    <property type="molecule type" value="Genomic_DNA"/>
</dbReference>
<evidence type="ECO:0000256" key="3">
    <source>
        <dbReference type="ARBA" id="ARBA00022475"/>
    </source>
</evidence>
<keyword evidence="6 7" id="KW-0472">Membrane</keyword>
<comment type="similarity">
    <text evidence="2">Belongs to the MotB family.</text>
</comment>
<keyword evidence="12" id="KW-1185">Reference proteome</keyword>
<keyword evidence="5 9" id="KW-1133">Transmembrane helix</keyword>
<evidence type="ECO:0000256" key="4">
    <source>
        <dbReference type="ARBA" id="ARBA00022692"/>
    </source>
</evidence>
<dbReference type="Proteomes" id="UP000192342">
    <property type="component" value="Unassembled WGS sequence"/>
</dbReference>
<evidence type="ECO:0000256" key="5">
    <source>
        <dbReference type="ARBA" id="ARBA00022989"/>
    </source>
</evidence>